<organism evidence="6 7">
    <name type="scientific">Dietzia timorensis</name>
    <dbReference type="NCBI Taxonomy" id="499555"/>
    <lineage>
        <taxon>Bacteria</taxon>
        <taxon>Bacillati</taxon>
        <taxon>Actinomycetota</taxon>
        <taxon>Actinomycetes</taxon>
        <taxon>Mycobacteriales</taxon>
        <taxon>Dietziaceae</taxon>
        <taxon>Dietzia</taxon>
    </lineage>
</organism>
<dbReference type="OrthoDB" id="4069167at2"/>
<dbReference type="SUPFAM" id="SSF55781">
    <property type="entry name" value="GAF domain-like"/>
    <property type="match status" value="1"/>
</dbReference>
<keyword evidence="7" id="KW-1185">Reference proteome</keyword>
<sequence length="306" mass="32460">MSDTRTGLSAGARARKDRDRAAVRAALEDLRKNTGVLIVFGGYVTDSKVLHLCESIGFSSIKDLNVEVQPGSGVGGRVVSTGKPFGVTEYLRSGVISHEYDDLARQEGIRSLAAIPAIVGDSVRAVLYVAMRTNVRFGEKALAEMTSVGRRLEQHLAVADALDGGGAGRTGSVRAVPSSLGADSPDAGSSSSEFDAALIHERMRETHAKLRVLSSRTEDPLTRMELESIAADLVAPTSSVTAAKLARRELDVLACVAQGKTNIETGQIMGIGAETVKSYLRSAMRKLDAHTRYEAVNAARRIGALP</sequence>
<keyword evidence="1" id="KW-0805">Transcription regulation</keyword>
<dbReference type="Gene3D" id="3.30.450.40">
    <property type="match status" value="1"/>
</dbReference>
<dbReference type="Proteomes" id="UP000186104">
    <property type="component" value="Chromosome"/>
</dbReference>
<dbReference type="SMART" id="SM00421">
    <property type="entry name" value="HTH_LUXR"/>
    <property type="match status" value="1"/>
</dbReference>
<dbReference type="PRINTS" id="PR00038">
    <property type="entry name" value="HTHLUXR"/>
</dbReference>
<dbReference type="InterPro" id="IPR036388">
    <property type="entry name" value="WH-like_DNA-bd_sf"/>
</dbReference>
<evidence type="ECO:0000256" key="1">
    <source>
        <dbReference type="ARBA" id="ARBA00023015"/>
    </source>
</evidence>
<dbReference type="SUPFAM" id="SSF46894">
    <property type="entry name" value="C-terminal effector domain of the bipartite response regulators"/>
    <property type="match status" value="1"/>
</dbReference>
<evidence type="ECO:0000313" key="7">
    <source>
        <dbReference type="Proteomes" id="UP000186104"/>
    </source>
</evidence>
<dbReference type="PANTHER" id="PTHR43214:SF42">
    <property type="entry name" value="TRANSCRIPTIONAL REGULATORY PROTEIN DESR"/>
    <property type="match status" value="1"/>
</dbReference>
<evidence type="ECO:0000259" key="5">
    <source>
        <dbReference type="PROSITE" id="PS50043"/>
    </source>
</evidence>
<dbReference type="RefSeq" id="WP_067476577.1">
    <property type="nucleotide sequence ID" value="NZ_CP015961.1"/>
</dbReference>
<dbReference type="KEGG" id="dtm:BJL86_0809"/>
<proteinExistence type="predicted"/>
<keyword evidence="2" id="KW-0238">DNA-binding</keyword>
<accession>A0A173LH08</accession>
<keyword evidence="3" id="KW-0804">Transcription</keyword>
<dbReference type="InterPro" id="IPR016032">
    <property type="entry name" value="Sig_transdc_resp-reg_C-effctor"/>
</dbReference>
<dbReference type="PROSITE" id="PS50043">
    <property type="entry name" value="HTH_LUXR_2"/>
    <property type="match status" value="1"/>
</dbReference>
<dbReference type="Pfam" id="PF01590">
    <property type="entry name" value="GAF"/>
    <property type="match status" value="1"/>
</dbReference>
<dbReference type="Pfam" id="PF00196">
    <property type="entry name" value="GerE"/>
    <property type="match status" value="1"/>
</dbReference>
<dbReference type="STRING" id="499555.BJL86_0809"/>
<dbReference type="EMBL" id="CP015961">
    <property type="protein sequence ID" value="ANI91606.1"/>
    <property type="molecule type" value="Genomic_DNA"/>
</dbReference>
<evidence type="ECO:0000256" key="4">
    <source>
        <dbReference type="SAM" id="MobiDB-lite"/>
    </source>
</evidence>
<dbReference type="InterPro" id="IPR000792">
    <property type="entry name" value="Tscrpt_reg_LuxR_C"/>
</dbReference>
<protein>
    <recommendedName>
        <fullName evidence="5">HTH luxR-type domain-containing protein</fullName>
    </recommendedName>
</protein>
<feature type="compositionally biased region" description="Low complexity" evidence="4">
    <location>
        <begin position="178"/>
        <end position="191"/>
    </location>
</feature>
<dbReference type="GO" id="GO:0006355">
    <property type="term" value="P:regulation of DNA-templated transcription"/>
    <property type="evidence" value="ECO:0007669"/>
    <property type="project" value="InterPro"/>
</dbReference>
<dbReference type="CDD" id="cd06170">
    <property type="entry name" value="LuxR_C_like"/>
    <property type="match status" value="1"/>
</dbReference>
<dbReference type="InterPro" id="IPR039420">
    <property type="entry name" value="WalR-like"/>
</dbReference>
<dbReference type="InterPro" id="IPR003018">
    <property type="entry name" value="GAF"/>
</dbReference>
<dbReference type="Gene3D" id="1.10.10.10">
    <property type="entry name" value="Winged helix-like DNA-binding domain superfamily/Winged helix DNA-binding domain"/>
    <property type="match status" value="1"/>
</dbReference>
<dbReference type="PANTHER" id="PTHR43214">
    <property type="entry name" value="TWO-COMPONENT RESPONSE REGULATOR"/>
    <property type="match status" value="1"/>
</dbReference>
<dbReference type="AlphaFoldDB" id="A0A173LH08"/>
<reference evidence="6 7" key="1">
    <citation type="submission" date="2016-06" db="EMBL/GenBank/DDBJ databases">
        <title>Complete genome sequence of a saline-alkali tolerant type strain Dietzia timorensis ID05-A0528T.</title>
        <authorList>
            <person name="Wu X."/>
        </authorList>
    </citation>
    <scope>NUCLEOTIDE SEQUENCE [LARGE SCALE GENOMIC DNA]</scope>
    <source>
        <strain evidence="6 7">ID05-A0528</strain>
    </source>
</reference>
<name>A0A173LH08_9ACTN</name>
<evidence type="ECO:0000256" key="3">
    <source>
        <dbReference type="ARBA" id="ARBA00023163"/>
    </source>
</evidence>
<gene>
    <name evidence="6" type="ORF">BJL86_0809</name>
</gene>
<evidence type="ECO:0000256" key="2">
    <source>
        <dbReference type="ARBA" id="ARBA00023125"/>
    </source>
</evidence>
<evidence type="ECO:0000313" key="6">
    <source>
        <dbReference type="EMBL" id="ANI91606.1"/>
    </source>
</evidence>
<feature type="region of interest" description="Disordered" evidence="4">
    <location>
        <begin position="170"/>
        <end position="191"/>
    </location>
</feature>
<dbReference type="GO" id="GO:0003677">
    <property type="term" value="F:DNA binding"/>
    <property type="evidence" value="ECO:0007669"/>
    <property type="project" value="UniProtKB-KW"/>
</dbReference>
<dbReference type="InterPro" id="IPR029016">
    <property type="entry name" value="GAF-like_dom_sf"/>
</dbReference>
<feature type="domain" description="HTH luxR-type" evidence="5">
    <location>
        <begin position="238"/>
        <end position="303"/>
    </location>
</feature>